<evidence type="ECO:0000256" key="1">
    <source>
        <dbReference type="RuleBase" id="RU362001"/>
    </source>
</evidence>
<dbReference type="NCBIfam" id="TIGR03930">
    <property type="entry name" value="WXG100_ESAT6"/>
    <property type="match status" value="1"/>
</dbReference>
<dbReference type="SUPFAM" id="SSF140453">
    <property type="entry name" value="EsxAB dimer-like"/>
    <property type="match status" value="1"/>
</dbReference>
<evidence type="ECO:0000313" key="3">
    <source>
        <dbReference type="Proteomes" id="UP001595823"/>
    </source>
</evidence>
<dbReference type="InterPro" id="IPR010310">
    <property type="entry name" value="T7SS_ESAT-6-like"/>
</dbReference>
<dbReference type="RefSeq" id="WP_380618923.1">
    <property type="nucleotide sequence ID" value="NZ_JBHSDK010000010.1"/>
</dbReference>
<gene>
    <name evidence="2" type="ORF">ACFPET_06460</name>
</gene>
<name>A0ABV8TWB1_9ACTN</name>
<dbReference type="Proteomes" id="UP001595823">
    <property type="component" value="Unassembled WGS sequence"/>
</dbReference>
<comment type="similarity">
    <text evidence="1">Belongs to the WXG100 family.</text>
</comment>
<dbReference type="Gene3D" id="1.10.287.1060">
    <property type="entry name" value="ESAT-6-like"/>
    <property type="match status" value="1"/>
</dbReference>
<organism evidence="2 3">
    <name type="scientific">Salininema proteolyticum</name>
    <dbReference type="NCBI Taxonomy" id="1607685"/>
    <lineage>
        <taxon>Bacteria</taxon>
        <taxon>Bacillati</taxon>
        <taxon>Actinomycetota</taxon>
        <taxon>Actinomycetes</taxon>
        <taxon>Glycomycetales</taxon>
        <taxon>Glycomycetaceae</taxon>
        <taxon>Salininema</taxon>
    </lineage>
</organism>
<keyword evidence="3" id="KW-1185">Reference proteome</keyword>
<comment type="caution">
    <text evidence="2">The sequence shown here is derived from an EMBL/GenBank/DDBJ whole genome shotgun (WGS) entry which is preliminary data.</text>
</comment>
<sequence>MAAVGMNVEEVEQAAQDVANTKMEMDQSQNAVRNIVDGLIAAWEGKASEKFQEVMEVFDEKAKVILERLDEIGSLIGDSAYNAAEADVAGQDAVSPYLDEL</sequence>
<dbReference type="InterPro" id="IPR036689">
    <property type="entry name" value="ESAT-6-like_sf"/>
</dbReference>
<dbReference type="EMBL" id="JBHSDK010000010">
    <property type="protein sequence ID" value="MFC4334836.1"/>
    <property type="molecule type" value="Genomic_DNA"/>
</dbReference>
<evidence type="ECO:0000313" key="2">
    <source>
        <dbReference type="EMBL" id="MFC4334836.1"/>
    </source>
</evidence>
<dbReference type="Pfam" id="PF06013">
    <property type="entry name" value="WXG100"/>
    <property type="match status" value="1"/>
</dbReference>
<proteinExistence type="inferred from homology"/>
<reference evidence="3" key="1">
    <citation type="journal article" date="2019" name="Int. J. Syst. Evol. Microbiol.">
        <title>The Global Catalogue of Microorganisms (GCM) 10K type strain sequencing project: providing services to taxonomists for standard genome sequencing and annotation.</title>
        <authorList>
            <consortium name="The Broad Institute Genomics Platform"/>
            <consortium name="The Broad Institute Genome Sequencing Center for Infectious Disease"/>
            <person name="Wu L."/>
            <person name="Ma J."/>
        </authorList>
    </citation>
    <scope>NUCLEOTIDE SEQUENCE [LARGE SCALE GENOMIC DNA]</scope>
    <source>
        <strain evidence="3">IBRC-M 10908</strain>
    </source>
</reference>
<accession>A0ABV8TWB1</accession>
<protein>
    <recommendedName>
        <fullName evidence="1">ESAT-6-like protein</fullName>
    </recommendedName>
</protein>